<dbReference type="SMART" id="SM00886">
    <property type="entry name" value="Dabb"/>
    <property type="match status" value="1"/>
</dbReference>
<dbReference type="InterPro" id="IPR011008">
    <property type="entry name" value="Dimeric_a/b-barrel"/>
</dbReference>
<evidence type="ECO:0000313" key="4">
    <source>
        <dbReference type="Proteomes" id="UP000237846"/>
    </source>
</evidence>
<dbReference type="InterPro" id="IPR013097">
    <property type="entry name" value="Dabb"/>
</dbReference>
<dbReference type="SUPFAM" id="SSF54909">
    <property type="entry name" value="Dimeric alpha+beta barrel"/>
    <property type="match status" value="1"/>
</dbReference>
<protein>
    <submittedName>
        <fullName evidence="3">Stress responsive alpha/beta barrel protein</fullName>
    </submittedName>
</protein>
<dbReference type="PANTHER" id="PTHR33178">
    <property type="match status" value="1"/>
</dbReference>
<accession>A0A2T0PVX1</accession>
<dbReference type="PROSITE" id="PS51502">
    <property type="entry name" value="S_R_A_B_BARREL"/>
    <property type="match status" value="1"/>
</dbReference>
<dbReference type="Gene3D" id="3.30.70.100">
    <property type="match status" value="1"/>
</dbReference>
<dbReference type="Pfam" id="PF07876">
    <property type="entry name" value="Dabb"/>
    <property type="match status" value="1"/>
</dbReference>
<evidence type="ECO:0000256" key="1">
    <source>
        <dbReference type="ARBA" id="ARBA00011738"/>
    </source>
</evidence>
<organism evidence="3 4">
    <name type="scientific">Allonocardiopsis opalescens</name>
    <dbReference type="NCBI Taxonomy" id="1144618"/>
    <lineage>
        <taxon>Bacteria</taxon>
        <taxon>Bacillati</taxon>
        <taxon>Actinomycetota</taxon>
        <taxon>Actinomycetes</taxon>
        <taxon>Streptosporangiales</taxon>
        <taxon>Allonocardiopsis</taxon>
    </lineage>
</organism>
<dbReference type="RefSeq" id="WP_106251989.1">
    <property type="nucleotide sequence ID" value="NZ_PVZC01000009.1"/>
</dbReference>
<feature type="domain" description="Stress-response A/B barrel" evidence="2">
    <location>
        <begin position="4"/>
        <end position="97"/>
    </location>
</feature>
<comment type="caution">
    <text evidence="3">The sequence shown here is derived from an EMBL/GenBank/DDBJ whole genome shotgun (WGS) entry which is preliminary data.</text>
</comment>
<sequence length="101" mass="11074">MAGVRHVVVFNWTAEATEEQRARVVEALSTLPAAVPEIRAYAFGPDLGINAGGGDFAVVADFADESDYLAYRDNAEHRRIIDEVIHPIMASRSAVQYRLAD</sequence>
<dbReference type="Proteomes" id="UP000237846">
    <property type="component" value="Unassembled WGS sequence"/>
</dbReference>
<dbReference type="InterPro" id="IPR044662">
    <property type="entry name" value="HS1/DABB1-like"/>
</dbReference>
<name>A0A2T0PVX1_9ACTN</name>
<keyword evidence="4" id="KW-1185">Reference proteome</keyword>
<dbReference type="PANTHER" id="PTHR33178:SF10">
    <property type="entry name" value="STRESS-RESPONSE A_B BARREL DOMAIN-CONTAINING PROTEIN"/>
    <property type="match status" value="1"/>
</dbReference>
<evidence type="ECO:0000313" key="3">
    <source>
        <dbReference type="EMBL" id="PRX95679.1"/>
    </source>
</evidence>
<comment type="subunit">
    <text evidence="1">Homodimer.</text>
</comment>
<proteinExistence type="predicted"/>
<evidence type="ECO:0000259" key="2">
    <source>
        <dbReference type="PROSITE" id="PS51502"/>
    </source>
</evidence>
<dbReference type="AlphaFoldDB" id="A0A2T0PVX1"/>
<gene>
    <name evidence="3" type="ORF">CLV72_109290</name>
</gene>
<dbReference type="OrthoDB" id="6637496at2"/>
<reference evidence="3 4" key="1">
    <citation type="submission" date="2018-03" db="EMBL/GenBank/DDBJ databases">
        <title>Genomic Encyclopedia of Archaeal and Bacterial Type Strains, Phase II (KMG-II): from individual species to whole genera.</title>
        <authorList>
            <person name="Goeker M."/>
        </authorList>
    </citation>
    <scope>NUCLEOTIDE SEQUENCE [LARGE SCALE GENOMIC DNA]</scope>
    <source>
        <strain evidence="3 4">DSM 45601</strain>
    </source>
</reference>
<dbReference type="EMBL" id="PVZC01000009">
    <property type="protein sequence ID" value="PRX95679.1"/>
    <property type="molecule type" value="Genomic_DNA"/>
</dbReference>